<dbReference type="EMBL" id="JBICYV010000013">
    <property type="protein sequence ID" value="MFG3014021.1"/>
    <property type="molecule type" value="Genomic_DNA"/>
</dbReference>
<gene>
    <name evidence="1" type="ORF">ACGFZB_27075</name>
</gene>
<dbReference type="Proteomes" id="UP001604267">
    <property type="component" value="Unassembled WGS sequence"/>
</dbReference>
<evidence type="ECO:0008006" key="3">
    <source>
        <dbReference type="Google" id="ProtNLM"/>
    </source>
</evidence>
<dbReference type="RefSeq" id="WP_392820177.1">
    <property type="nucleotide sequence ID" value="NZ_JBICYV010000013.1"/>
</dbReference>
<keyword evidence="2" id="KW-1185">Reference proteome</keyword>
<organism evidence="1 2">
    <name type="scientific">Streptomyces cinerochromogenes</name>
    <dbReference type="NCBI Taxonomy" id="66422"/>
    <lineage>
        <taxon>Bacteria</taxon>
        <taxon>Bacillati</taxon>
        <taxon>Actinomycetota</taxon>
        <taxon>Actinomycetes</taxon>
        <taxon>Kitasatosporales</taxon>
        <taxon>Streptomycetaceae</taxon>
        <taxon>Streptomyces</taxon>
    </lineage>
</organism>
<accession>A0ABW7BB43</accession>
<dbReference type="SUPFAM" id="SSF51604">
    <property type="entry name" value="Enolase C-terminal domain-like"/>
    <property type="match status" value="1"/>
</dbReference>
<comment type="caution">
    <text evidence="1">The sequence shown here is derived from an EMBL/GenBank/DDBJ whole genome shotgun (WGS) entry which is preliminary data.</text>
</comment>
<reference evidence="1 2" key="1">
    <citation type="submission" date="2024-10" db="EMBL/GenBank/DDBJ databases">
        <title>The Natural Products Discovery Center: Release of the First 8490 Sequenced Strains for Exploring Actinobacteria Biosynthetic Diversity.</title>
        <authorList>
            <person name="Kalkreuter E."/>
            <person name="Kautsar S.A."/>
            <person name="Yang D."/>
            <person name="Bader C.D."/>
            <person name="Teijaro C.N."/>
            <person name="Fluegel L."/>
            <person name="Davis C.M."/>
            <person name="Simpson J.R."/>
            <person name="Lauterbach L."/>
            <person name="Steele A.D."/>
            <person name="Gui C."/>
            <person name="Meng S."/>
            <person name="Li G."/>
            <person name="Viehrig K."/>
            <person name="Ye F."/>
            <person name="Su P."/>
            <person name="Kiefer A.F."/>
            <person name="Nichols A."/>
            <person name="Cepeda A.J."/>
            <person name="Yan W."/>
            <person name="Fan B."/>
            <person name="Jiang Y."/>
            <person name="Adhikari A."/>
            <person name="Zheng C.-J."/>
            <person name="Schuster L."/>
            <person name="Cowan T.M."/>
            <person name="Smanski M.J."/>
            <person name="Chevrette M.G."/>
            <person name="De Carvalho L.P.S."/>
            <person name="Shen B."/>
        </authorList>
    </citation>
    <scope>NUCLEOTIDE SEQUENCE [LARGE SCALE GENOMIC DNA]</scope>
    <source>
        <strain evidence="1 2">NPDC048320</strain>
    </source>
</reference>
<proteinExistence type="predicted"/>
<sequence>MITVARRAGLGVMLGCKTESALGVTAMAQLAPLADWLDLDGHLGLKDDPFTGAVNDRGRIVLPGDPGLGARLCPDSVIPWEE</sequence>
<protein>
    <recommendedName>
        <fullName evidence="3">Enolase C-terminal domain-containing protein</fullName>
    </recommendedName>
</protein>
<evidence type="ECO:0000313" key="2">
    <source>
        <dbReference type="Proteomes" id="UP001604267"/>
    </source>
</evidence>
<name>A0ABW7BB43_9ACTN</name>
<dbReference type="Gene3D" id="3.20.20.120">
    <property type="entry name" value="Enolase-like C-terminal domain"/>
    <property type="match status" value="1"/>
</dbReference>
<evidence type="ECO:0000313" key="1">
    <source>
        <dbReference type="EMBL" id="MFG3014021.1"/>
    </source>
</evidence>
<dbReference type="InterPro" id="IPR036849">
    <property type="entry name" value="Enolase-like_C_sf"/>
</dbReference>